<evidence type="ECO:0000256" key="1">
    <source>
        <dbReference type="SAM" id="MobiDB-lite"/>
    </source>
</evidence>
<name>A0A0H1B626_9EURO</name>
<organism evidence="2 3">
    <name type="scientific">Blastomyces silverae</name>
    <dbReference type="NCBI Taxonomy" id="2060906"/>
    <lineage>
        <taxon>Eukaryota</taxon>
        <taxon>Fungi</taxon>
        <taxon>Dikarya</taxon>
        <taxon>Ascomycota</taxon>
        <taxon>Pezizomycotina</taxon>
        <taxon>Eurotiomycetes</taxon>
        <taxon>Eurotiomycetidae</taxon>
        <taxon>Onygenales</taxon>
        <taxon>Ajellomycetaceae</taxon>
        <taxon>Blastomyces</taxon>
    </lineage>
</organism>
<dbReference type="Proteomes" id="UP000053573">
    <property type="component" value="Unassembled WGS sequence"/>
</dbReference>
<dbReference type="AlphaFoldDB" id="A0A0H1B626"/>
<feature type="region of interest" description="Disordered" evidence="1">
    <location>
        <begin position="1"/>
        <end position="79"/>
    </location>
</feature>
<comment type="caution">
    <text evidence="2">The sequence shown here is derived from an EMBL/GenBank/DDBJ whole genome shotgun (WGS) entry which is preliminary data.</text>
</comment>
<gene>
    <name evidence="2" type="ORF">EMPG_17639</name>
</gene>
<dbReference type="EMBL" id="LDEV01002954">
    <property type="protein sequence ID" value="KLJ06874.1"/>
    <property type="molecule type" value="Genomic_DNA"/>
</dbReference>
<reference evidence="3" key="1">
    <citation type="journal article" date="2015" name="PLoS Genet.">
        <title>The dynamic genome and transcriptome of the human fungal pathogen Blastomyces and close relative Emmonsia.</title>
        <authorList>
            <person name="Munoz J.F."/>
            <person name="Gauthier G.M."/>
            <person name="Desjardins C.A."/>
            <person name="Gallo J.E."/>
            <person name="Holder J."/>
            <person name="Sullivan T.D."/>
            <person name="Marty A.J."/>
            <person name="Carmen J.C."/>
            <person name="Chen Z."/>
            <person name="Ding L."/>
            <person name="Gujja S."/>
            <person name="Magrini V."/>
            <person name="Misas E."/>
            <person name="Mitreva M."/>
            <person name="Priest M."/>
            <person name="Saif S."/>
            <person name="Whiston E.A."/>
            <person name="Young S."/>
            <person name="Zeng Q."/>
            <person name="Goldman W.E."/>
            <person name="Mardis E.R."/>
            <person name="Taylor J.W."/>
            <person name="McEwen J.G."/>
            <person name="Clay O.K."/>
            <person name="Klein B.S."/>
            <person name="Cuomo C.A."/>
        </authorList>
    </citation>
    <scope>NUCLEOTIDE SEQUENCE [LARGE SCALE GENOMIC DNA]</scope>
    <source>
        <strain evidence="3">UAMH 139</strain>
    </source>
</reference>
<feature type="compositionally biased region" description="Basic residues" evidence="1">
    <location>
        <begin position="69"/>
        <end position="79"/>
    </location>
</feature>
<evidence type="ECO:0000313" key="2">
    <source>
        <dbReference type="EMBL" id="KLJ06874.1"/>
    </source>
</evidence>
<protein>
    <submittedName>
        <fullName evidence="2">Uncharacterized protein</fullName>
    </submittedName>
</protein>
<accession>A0A0H1B626</accession>
<evidence type="ECO:0000313" key="3">
    <source>
        <dbReference type="Proteomes" id="UP000053573"/>
    </source>
</evidence>
<proteinExistence type="predicted"/>
<feature type="compositionally biased region" description="Polar residues" evidence="1">
    <location>
        <begin position="36"/>
        <end position="46"/>
    </location>
</feature>
<sequence>MDTAISDDQHGFSQRTPSNERRPILPENPSCLTHPLPQSRQFQFHDNNQREHHQQPAQKLKTDQTPQHNHSRHQRRRLQ</sequence>
<keyword evidence="3" id="KW-1185">Reference proteome</keyword>